<protein>
    <submittedName>
        <fullName evidence="2">Uncharacterized protein</fullName>
    </submittedName>
</protein>
<feature type="transmembrane region" description="Helical" evidence="1">
    <location>
        <begin position="110"/>
        <end position="130"/>
    </location>
</feature>
<dbReference type="Proteomes" id="UP001530315">
    <property type="component" value="Unassembled WGS sequence"/>
</dbReference>
<proteinExistence type="predicted"/>
<keyword evidence="1" id="KW-0812">Transmembrane</keyword>
<comment type="caution">
    <text evidence="2">The sequence shown here is derived from an EMBL/GenBank/DDBJ whole genome shotgun (WGS) entry which is preliminary data.</text>
</comment>
<keyword evidence="1" id="KW-0472">Membrane</keyword>
<feature type="transmembrane region" description="Helical" evidence="1">
    <location>
        <begin position="12"/>
        <end position="32"/>
    </location>
</feature>
<evidence type="ECO:0000313" key="2">
    <source>
        <dbReference type="EMBL" id="KAL3770936.1"/>
    </source>
</evidence>
<dbReference type="AlphaFoldDB" id="A0ABD3N7E0"/>
<keyword evidence="1" id="KW-1133">Transmembrane helix</keyword>
<evidence type="ECO:0000256" key="1">
    <source>
        <dbReference type="SAM" id="Phobius"/>
    </source>
</evidence>
<evidence type="ECO:0000313" key="3">
    <source>
        <dbReference type="Proteomes" id="UP001530315"/>
    </source>
</evidence>
<sequence length="213" mass="24082">MSFIPYPDIPYKIVHTGDIALILTLGFLYELAMRIYQHRNERLTPQERKLKIHLATLRHEAAKKRAMGPHAFVETSKLERAVLAAEKELSKLGEDREARKARVAKSIRKFNLATNALIAAAYWGVAMVVIDGSRLYRSEYESSYDEVITDVERASAFWKGFLFPLSYNGMAYKIAQFGIDSSMRPSCLGALAVFWAARVTCGEVVDCVLQWVS</sequence>
<accession>A0ABD3N7E0</accession>
<name>A0ABD3N7E0_9STRA</name>
<reference evidence="2 3" key="1">
    <citation type="submission" date="2024-10" db="EMBL/GenBank/DDBJ databases">
        <title>Updated reference genomes for cyclostephanoid diatoms.</title>
        <authorList>
            <person name="Roberts W.R."/>
            <person name="Alverson A.J."/>
        </authorList>
    </citation>
    <scope>NUCLEOTIDE SEQUENCE [LARGE SCALE GENOMIC DNA]</scope>
    <source>
        <strain evidence="2 3">AJA276-08</strain>
    </source>
</reference>
<keyword evidence="3" id="KW-1185">Reference proteome</keyword>
<gene>
    <name evidence="2" type="ORF">ACHAW5_006811</name>
</gene>
<organism evidence="2 3">
    <name type="scientific">Stephanodiscus triporus</name>
    <dbReference type="NCBI Taxonomy" id="2934178"/>
    <lineage>
        <taxon>Eukaryota</taxon>
        <taxon>Sar</taxon>
        <taxon>Stramenopiles</taxon>
        <taxon>Ochrophyta</taxon>
        <taxon>Bacillariophyta</taxon>
        <taxon>Coscinodiscophyceae</taxon>
        <taxon>Thalassiosirophycidae</taxon>
        <taxon>Stephanodiscales</taxon>
        <taxon>Stephanodiscaceae</taxon>
        <taxon>Stephanodiscus</taxon>
    </lineage>
</organism>
<dbReference type="EMBL" id="JALLAZ020001617">
    <property type="protein sequence ID" value="KAL3770936.1"/>
    <property type="molecule type" value="Genomic_DNA"/>
</dbReference>